<feature type="region of interest" description="Disordered" evidence="1">
    <location>
        <begin position="29"/>
        <end position="105"/>
    </location>
</feature>
<protein>
    <submittedName>
        <fullName evidence="2">Uncharacterized protein</fullName>
    </submittedName>
</protein>
<proteinExistence type="predicted"/>
<dbReference type="Proteomes" id="UP001055172">
    <property type="component" value="Unassembled WGS sequence"/>
</dbReference>
<organism evidence="2 3">
    <name type="scientific">Colletotrichum liriopes</name>
    <dbReference type="NCBI Taxonomy" id="708192"/>
    <lineage>
        <taxon>Eukaryota</taxon>
        <taxon>Fungi</taxon>
        <taxon>Dikarya</taxon>
        <taxon>Ascomycota</taxon>
        <taxon>Pezizomycotina</taxon>
        <taxon>Sordariomycetes</taxon>
        <taxon>Hypocreomycetidae</taxon>
        <taxon>Glomerellales</taxon>
        <taxon>Glomerellaceae</taxon>
        <taxon>Colletotrichum</taxon>
        <taxon>Colletotrichum spaethianum species complex</taxon>
    </lineage>
</organism>
<keyword evidence="3" id="KW-1185">Reference proteome</keyword>
<comment type="caution">
    <text evidence="2">The sequence shown here is derived from an EMBL/GenBank/DDBJ whole genome shotgun (WGS) entry which is preliminary data.</text>
</comment>
<name>A0AA37LSP1_9PEZI</name>
<feature type="compositionally biased region" description="Basic and acidic residues" evidence="1">
    <location>
        <begin position="173"/>
        <end position="182"/>
    </location>
</feature>
<evidence type="ECO:0000256" key="1">
    <source>
        <dbReference type="SAM" id="MobiDB-lite"/>
    </source>
</evidence>
<feature type="compositionally biased region" description="Basic and acidic residues" evidence="1">
    <location>
        <begin position="67"/>
        <end position="105"/>
    </location>
</feature>
<sequence>MDIELALEVDAEDDAKRLERTRLRLSNILCRVKEAPNETDSQSGEDAGEEEGEEGNEATSAASPGTGRERELARQVLFEKKKRAGDLAAERRTHEERINKRRAEYEKQIRDWEDMYNAAEESRKLSENNRIDALERIRVLESEADWLKKLNSMLDGQLEEQCTANQELAEELRPGGDEKTNDYEGSAGDPADGSETSRKPQEPRGPQEPPGGATGGDPDDDPGDGSSDGSGDDGGKVRLSLRWALPLPEHPIFDGLPAGAQDVVKRFREVYNTYRGCCGQRGGDVAEAPEDDGLLVWRLLGVMRADTDIREQIQNAGRNYIARLLLAFWSCLRVHFLSWRQSLFSVRVAIVVKDLLTGCLFYYTYRVLAATWAVQKIWEMANGYTRAYFIERGLHPERSKWFGVDGIDMRLRGFSSESGTLPYSTGIGEG</sequence>
<dbReference type="AlphaFoldDB" id="A0AA37LSP1"/>
<evidence type="ECO:0000313" key="3">
    <source>
        <dbReference type="Proteomes" id="UP001055172"/>
    </source>
</evidence>
<accession>A0AA37LSP1</accession>
<evidence type="ECO:0000313" key="2">
    <source>
        <dbReference type="EMBL" id="GJC82962.1"/>
    </source>
</evidence>
<feature type="compositionally biased region" description="Acidic residues" evidence="1">
    <location>
        <begin position="46"/>
        <end position="56"/>
    </location>
</feature>
<feature type="region of interest" description="Disordered" evidence="1">
    <location>
        <begin position="173"/>
        <end position="235"/>
    </location>
</feature>
<gene>
    <name evidence="2" type="ORF">ColLi_05800</name>
</gene>
<dbReference type="EMBL" id="BPPX01000010">
    <property type="protein sequence ID" value="GJC82962.1"/>
    <property type="molecule type" value="Genomic_DNA"/>
</dbReference>
<reference evidence="2 3" key="1">
    <citation type="submission" date="2021-07" db="EMBL/GenBank/DDBJ databases">
        <title>Genome data of Colletotrichum spaethianum.</title>
        <authorList>
            <person name="Utami Y.D."/>
            <person name="Hiruma K."/>
        </authorList>
    </citation>
    <scope>NUCLEOTIDE SEQUENCE [LARGE SCALE GENOMIC DNA]</scope>
    <source>
        <strain evidence="2 3">MAFF 242679</strain>
    </source>
</reference>